<dbReference type="EMBL" id="VSRR010047155">
    <property type="protein sequence ID" value="MPC77942.1"/>
    <property type="molecule type" value="Genomic_DNA"/>
</dbReference>
<reference evidence="1 2" key="1">
    <citation type="submission" date="2019-05" db="EMBL/GenBank/DDBJ databases">
        <title>Another draft genome of Portunus trituberculatus and its Hox gene families provides insights of decapod evolution.</title>
        <authorList>
            <person name="Jeong J.-H."/>
            <person name="Song I."/>
            <person name="Kim S."/>
            <person name="Choi T."/>
            <person name="Kim D."/>
            <person name="Ryu S."/>
            <person name="Kim W."/>
        </authorList>
    </citation>
    <scope>NUCLEOTIDE SEQUENCE [LARGE SCALE GENOMIC DNA]</scope>
    <source>
        <tissue evidence="1">Muscle</tissue>
    </source>
</reference>
<name>A0A5B7I2J7_PORTR</name>
<accession>A0A5B7I2J7</accession>
<dbReference type="PROSITE" id="PS51257">
    <property type="entry name" value="PROKAR_LIPOPROTEIN"/>
    <property type="match status" value="1"/>
</dbReference>
<protein>
    <submittedName>
        <fullName evidence="1">Uncharacterized protein</fullName>
    </submittedName>
</protein>
<evidence type="ECO:0000313" key="2">
    <source>
        <dbReference type="Proteomes" id="UP000324222"/>
    </source>
</evidence>
<proteinExistence type="predicted"/>
<dbReference type="AlphaFoldDB" id="A0A5B7I2J7"/>
<gene>
    <name evidence="1" type="ORF">E2C01_072411</name>
</gene>
<dbReference type="Proteomes" id="UP000324222">
    <property type="component" value="Unassembled WGS sequence"/>
</dbReference>
<comment type="caution">
    <text evidence="1">The sequence shown here is derived from an EMBL/GenBank/DDBJ whole genome shotgun (WGS) entry which is preliminary data.</text>
</comment>
<keyword evidence="2" id="KW-1185">Reference proteome</keyword>
<organism evidence="1 2">
    <name type="scientific">Portunus trituberculatus</name>
    <name type="common">Swimming crab</name>
    <name type="synonym">Neptunus trituberculatus</name>
    <dbReference type="NCBI Taxonomy" id="210409"/>
    <lineage>
        <taxon>Eukaryota</taxon>
        <taxon>Metazoa</taxon>
        <taxon>Ecdysozoa</taxon>
        <taxon>Arthropoda</taxon>
        <taxon>Crustacea</taxon>
        <taxon>Multicrustacea</taxon>
        <taxon>Malacostraca</taxon>
        <taxon>Eumalacostraca</taxon>
        <taxon>Eucarida</taxon>
        <taxon>Decapoda</taxon>
        <taxon>Pleocyemata</taxon>
        <taxon>Brachyura</taxon>
        <taxon>Eubrachyura</taxon>
        <taxon>Portunoidea</taxon>
        <taxon>Portunidae</taxon>
        <taxon>Portuninae</taxon>
        <taxon>Portunus</taxon>
    </lineage>
</organism>
<sequence>MASRRQKQEEKQYSHFSFIYGCAFCVKGGRREQEVEEEESGGGWWMLEEASGGWRKQGRLSPQVHTAGLWLPD</sequence>
<evidence type="ECO:0000313" key="1">
    <source>
        <dbReference type="EMBL" id="MPC77942.1"/>
    </source>
</evidence>